<keyword evidence="17 20" id="KW-0472">Membrane</keyword>
<name>A0AAV8W9V4_9CUCU</name>
<evidence type="ECO:0000256" key="9">
    <source>
        <dbReference type="ARBA" id="ARBA00022801"/>
    </source>
</evidence>
<evidence type="ECO:0000313" key="22">
    <source>
        <dbReference type="EMBL" id="KAJ8922556.1"/>
    </source>
</evidence>
<evidence type="ECO:0000256" key="11">
    <source>
        <dbReference type="ARBA" id="ARBA00022848"/>
    </source>
</evidence>
<feature type="binding site" description="axial binding residue" evidence="19">
    <location>
        <position position="457"/>
    </location>
    <ligand>
        <name>heme</name>
        <dbReference type="ChEBI" id="CHEBI:30413"/>
    </ligand>
    <ligandPart>
        <name>Fe</name>
        <dbReference type="ChEBI" id="CHEBI:18248"/>
    </ligandPart>
</feature>
<comment type="caution">
    <text evidence="22">The sequence shown here is derived from an EMBL/GenBank/DDBJ whole genome shotgun (WGS) entry which is preliminary data.</text>
</comment>
<evidence type="ECO:0000256" key="5">
    <source>
        <dbReference type="ARBA" id="ARBA00010701"/>
    </source>
</evidence>
<dbReference type="EMBL" id="JANEYG010000006">
    <property type="protein sequence ID" value="KAJ8922556.1"/>
    <property type="molecule type" value="Genomic_DNA"/>
</dbReference>
<evidence type="ECO:0000259" key="21">
    <source>
        <dbReference type="Pfam" id="PF00561"/>
    </source>
</evidence>
<keyword evidence="11" id="KW-0492">Microsome</keyword>
<keyword evidence="14 19" id="KW-0408">Iron</keyword>
<evidence type="ECO:0000256" key="6">
    <source>
        <dbReference type="ARBA" id="ARBA00022617"/>
    </source>
</evidence>
<keyword evidence="9" id="KW-0378">Hydrolase</keyword>
<dbReference type="SUPFAM" id="SSF48264">
    <property type="entry name" value="Cytochrome P450"/>
    <property type="match status" value="1"/>
</dbReference>
<keyword evidence="12" id="KW-0442">Lipid degradation</keyword>
<dbReference type="GO" id="GO:0004497">
    <property type="term" value="F:monooxygenase activity"/>
    <property type="evidence" value="ECO:0007669"/>
    <property type="project" value="UniProtKB-KW"/>
</dbReference>
<dbReference type="PANTHER" id="PTHR24292">
    <property type="entry name" value="CYTOCHROME P450"/>
    <property type="match status" value="1"/>
</dbReference>
<gene>
    <name evidence="22" type="ORF">NQ315_007586</name>
</gene>
<evidence type="ECO:0000256" key="16">
    <source>
        <dbReference type="ARBA" id="ARBA00023098"/>
    </source>
</evidence>
<evidence type="ECO:0000256" key="4">
    <source>
        <dbReference type="ARBA" id="ARBA00010617"/>
    </source>
</evidence>
<organism evidence="22 23">
    <name type="scientific">Exocentrus adspersus</name>
    <dbReference type="NCBI Taxonomy" id="1586481"/>
    <lineage>
        <taxon>Eukaryota</taxon>
        <taxon>Metazoa</taxon>
        <taxon>Ecdysozoa</taxon>
        <taxon>Arthropoda</taxon>
        <taxon>Hexapoda</taxon>
        <taxon>Insecta</taxon>
        <taxon>Pterygota</taxon>
        <taxon>Neoptera</taxon>
        <taxon>Endopterygota</taxon>
        <taxon>Coleoptera</taxon>
        <taxon>Polyphaga</taxon>
        <taxon>Cucujiformia</taxon>
        <taxon>Chrysomeloidea</taxon>
        <taxon>Cerambycidae</taxon>
        <taxon>Lamiinae</taxon>
        <taxon>Acanthocinini</taxon>
        <taxon>Exocentrus</taxon>
    </lineage>
</organism>
<evidence type="ECO:0000256" key="13">
    <source>
        <dbReference type="ARBA" id="ARBA00023002"/>
    </source>
</evidence>
<keyword evidence="23" id="KW-1185">Reference proteome</keyword>
<dbReference type="PRINTS" id="PR00463">
    <property type="entry name" value="EP450I"/>
</dbReference>
<feature type="domain" description="AB hydrolase-1" evidence="21">
    <location>
        <begin position="513"/>
        <end position="798"/>
    </location>
</feature>
<dbReference type="GO" id="GO:0020037">
    <property type="term" value="F:heme binding"/>
    <property type="evidence" value="ECO:0007669"/>
    <property type="project" value="InterPro"/>
</dbReference>
<dbReference type="GO" id="GO:0005789">
    <property type="term" value="C:endoplasmic reticulum membrane"/>
    <property type="evidence" value="ECO:0007669"/>
    <property type="project" value="UniProtKB-SubCell"/>
</dbReference>
<evidence type="ECO:0000256" key="18">
    <source>
        <dbReference type="ARBA" id="ARBA00023180"/>
    </source>
</evidence>
<keyword evidence="13" id="KW-0560">Oxidoreductase</keyword>
<evidence type="ECO:0000256" key="2">
    <source>
        <dbReference type="ARBA" id="ARBA00004174"/>
    </source>
</evidence>
<evidence type="ECO:0000256" key="3">
    <source>
        <dbReference type="ARBA" id="ARBA00004406"/>
    </source>
</evidence>
<evidence type="ECO:0000256" key="7">
    <source>
        <dbReference type="ARBA" id="ARBA00022723"/>
    </source>
</evidence>
<evidence type="ECO:0000313" key="23">
    <source>
        <dbReference type="Proteomes" id="UP001159042"/>
    </source>
</evidence>
<dbReference type="GO" id="GO:0016042">
    <property type="term" value="P:lipid catabolic process"/>
    <property type="evidence" value="ECO:0007669"/>
    <property type="project" value="UniProtKB-KW"/>
</dbReference>
<dbReference type="Pfam" id="PF00067">
    <property type="entry name" value="p450"/>
    <property type="match status" value="1"/>
</dbReference>
<feature type="transmembrane region" description="Helical" evidence="20">
    <location>
        <begin position="44"/>
        <end position="63"/>
    </location>
</feature>
<dbReference type="GO" id="GO:0016705">
    <property type="term" value="F:oxidoreductase activity, acting on paired donors, with incorporation or reduction of molecular oxygen"/>
    <property type="evidence" value="ECO:0007669"/>
    <property type="project" value="InterPro"/>
</dbReference>
<comment type="similarity">
    <text evidence="5">Belongs to the AB hydrolase superfamily. Lipase family.</text>
</comment>
<dbReference type="InterPro" id="IPR029058">
    <property type="entry name" value="AB_hydrolase_fold"/>
</dbReference>
<keyword evidence="20" id="KW-1133">Transmembrane helix</keyword>
<keyword evidence="8" id="KW-0732">Signal</keyword>
<dbReference type="PROSITE" id="PS00086">
    <property type="entry name" value="CYTOCHROME_P450"/>
    <property type="match status" value="1"/>
</dbReference>
<dbReference type="InterPro" id="IPR000073">
    <property type="entry name" value="AB_hydrolase_1"/>
</dbReference>
<keyword evidence="15" id="KW-0503">Monooxygenase</keyword>
<evidence type="ECO:0000256" key="14">
    <source>
        <dbReference type="ARBA" id="ARBA00023004"/>
    </source>
</evidence>
<evidence type="ECO:0000256" key="12">
    <source>
        <dbReference type="ARBA" id="ARBA00022963"/>
    </source>
</evidence>
<dbReference type="GO" id="GO:0016787">
    <property type="term" value="F:hydrolase activity"/>
    <property type="evidence" value="ECO:0007669"/>
    <property type="project" value="UniProtKB-KW"/>
</dbReference>
<keyword evidence="7 19" id="KW-0479">Metal-binding</keyword>
<keyword evidence="16" id="KW-0443">Lipid metabolism</keyword>
<accession>A0AAV8W9V4</accession>
<dbReference type="GO" id="GO:0005506">
    <property type="term" value="F:iron ion binding"/>
    <property type="evidence" value="ECO:0007669"/>
    <property type="project" value="InterPro"/>
</dbReference>
<sequence>MELIYLKLQARRKSHRHAISGRIIDITKELAGSFADKMLLSNSLFYDFIAVFTALLAVFIVHLKWQFRSWKQYGFDGPEPSVPFGNIGDLILGRKHFGEIWKDAYFYLKEKKLRYGIVFLSFKPSIVPVDLDIVKSVLQTDFAHFWGHGSYINERVDPLSANIFNLEGPRWKTLRAKLTPTFTSGKMKMMFEILTNCSENLNQILDKHYKDGEPVEIKDVMGRFTTDIIGSCAFGIDCNCMENPDSEFRRYGLKSVQINFKQTLKNMTQVVFPYWFVDLIKLSPTDPDVAKFFTGIVNTTVEYREKNNVTRKDFMDLLIKLKNKGTVNDDEAGGEGVITMDEIAAQALIFFIAGFETSSTTMHCAAYELAVNPDVQERLRQEINQVLHKYDGVITYDAVSEMKYLDRTVSVPVLGIHYDPEFYPDPDKFDPDRFTEENKAKRPALTWLPFGEGPRICIDSVLDFGFLETAKNPFKYLEENGYLYENHTVVTEDGYQLLLVRLLSNSSNNTIRPPILFVHGLFASFNDYLVTGPGIAVGFEALDAGYDVYLINTRGSRWSRSHEALDPRLDADKYWNFSFHEVGVFDLPATIDYITDLTGSPSVSYVGHSQGTVVFFVLESCRPEYNDKVNLAVLLSPYAFLEHIVFAPIALLKNSVDLIETIVKTLKINEVFPYIRLVSETARLLCNPYSPLLELCKDVYRLYGPSTQLNNSILSAYATNFPAGASAKQVIHYLQTARSGGFRRYDYGETGNLAEYNQIAPPDYNLTLVTSPVALYYGANDYHATLPDIAKLAASLPNVVRNVLVPYVQTNHFDVLLGTRAHDLVTQPALNDLKLYNNL</sequence>
<dbReference type="CDD" id="cd11056">
    <property type="entry name" value="CYP6-like"/>
    <property type="match status" value="1"/>
</dbReference>
<dbReference type="InterPro" id="IPR036396">
    <property type="entry name" value="Cyt_P450_sf"/>
</dbReference>
<dbReference type="InterPro" id="IPR017972">
    <property type="entry name" value="Cyt_P450_CS"/>
</dbReference>
<evidence type="ECO:0000256" key="8">
    <source>
        <dbReference type="ARBA" id="ARBA00022729"/>
    </source>
</evidence>
<evidence type="ECO:0000256" key="17">
    <source>
        <dbReference type="ARBA" id="ARBA00023136"/>
    </source>
</evidence>
<dbReference type="Proteomes" id="UP001159042">
    <property type="component" value="Unassembled WGS sequence"/>
</dbReference>
<keyword evidence="18" id="KW-0325">Glycoprotein</keyword>
<comment type="cofactor">
    <cofactor evidence="1 19">
        <name>heme</name>
        <dbReference type="ChEBI" id="CHEBI:30413"/>
    </cofactor>
</comment>
<dbReference type="Gene3D" id="3.40.50.1820">
    <property type="entry name" value="alpha/beta hydrolase"/>
    <property type="match status" value="1"/>
</dbReference>
<dbReference type="Gene3D" id="1.10.630.10">
    <property type="entry name" value="Cytochrome P450"/>
    <property type="match status" value="1"/>
</dbReference>
<dbReference type="Pfam" id="PF00561">
    <property type="entry name" value="Abhydrolase_1"/>
    <property type="match status" value="1"/>
</dbReference>
<keyword evidence="20" id="KW-0812">Transmembrane</keyword>
<protein>
    <recommendedName>
        <fullName evidence="21">AB hydrolase-1 domain-containing protein</fullName>
    </recommendedName>
</protein>
<keyword evidence="6 19" id="KW-0349">Heme</keyword>
<evidence type="ECO:0000256" key="1">
    <source>
        <dbReference type="ARBA" id="ARBA00001971"/>
    </source>
</evidence>
<proteinExistence type="inferred from homology"/>
<evidence type="ECO:0000256" key="10">
    <source>
        <dbReference type="ARBA" id="ARBA00022824"/>
    </source>
</evidence>
<dbReference type="SUPFAM" id="SSF53474">
    <property type="entry name" value="alpha/beta-Hydrolases"/>
    <property type="match status" value="1"/>
</dbReference>
<evidence type="ECO:0000256" key="20">
    <source>
        <dbReference type="SAM" id="Phobius"/>
    </source>
</evidence>
<dbReference type="InterPro" id="IPR050476">
    <property type="entry name" value="Insect_CytP450_Detox"/>
</dbReference>
<comment type="similarity">
    <text evidence="4">Belongs to the cytochrome P450 family.</text>
</comment>
<dbReference type="PANTHER" id="PTHR24292:SF100">
    <property type="entry name" value="CYTOCHROME P450 6A16, ISOFORM B-RELATED"/>
    <property type="match status" value="1"/>
</dbReference>
<dbReference type="FunFam" id="3.40.50.1820:FF:000057">
    <property type="entry name" value="Lipase"/>
    <property type="match status" value="1"/>
</dbReference>
<evidence type="ECO:0000256" key="19">
    <source>
        <dbReference type="PIRSR" id="PIRSR602401-1"/>
    </source>
</evidence>
<evidence type="ECO:0000256" key="15">
    <source>
        <dbReference type="ARBA" id="ARBA00023033"/>
    </source>
</evidence>
<dbReference type="InterPro" id="IPR002401">
    <property type="entry name" value="Cyt_P450_E_grp-I"/>
</dbReference>
<comment type="subcellular location">
    <subcellularLocation>
        <location evidence="3">Endoplasmic reticulum membrane</location>
        <topology evidence="3">Peripheral membrane protein</topology>
    </subcellularLocation>
    <subcellularLocation>
        <location evidence="2">Microsome membrane</location>
        <topology evidence="2">Peripheral membrane protein</topology>
    </subcellularLocation>
</comment>
<dbReference type="InterPro" id="IPR001128">
    <property type="entry name" value="Cyt_P450"/>
</dbReference>
<keyword evidence="10" id="KW-0256">Endoplasmic reticulum</keyword>
<reference evidence="22 23" key="1">
    <citation type="journal article" date="2023" name="Insect Mol. Biol.">
        <title>Genome sequencing provides insights into the evolution of gene families encoding plant cell wall-degrading enzymes in longhorned beetles.</title>
        <authorList>
            <person name="Shin N.R."/>
            <person name="Okamura Y."/>
            <person name="Kirsch R."/>
            <person name="Pauchet Y."/>
        </authorList>
    </citation>
    <scope>NUCLEOTIDE SEQUENCE [LARGE SCALE GENOMIC DNA]</scope>
    <source>
        <strain evidence="22">EAD_L_NR</strain>
    </source>
</reference>
<dbReference type="AlphaFoldDB" id="A0AAV8W9V4"/>